<dbReference type="EMBL" id="WNXD01000001">
    <property type="protein sequence ID" value="MBB2145334.1"/>
    <property type="molecule type" value="Genomic_DNA"/>
</dbReference>
<dbReference type="Proteomes" id="UP000601055">
    <property type="component" value="Unassembled WGS sequence"/>
</dbReference>
<dbReference type="SUPFAM" id="SSF52540">
    <property type="entry name" value="P-loop containing nucleoside triphosphate hydrolases"/>
    <property type="match status" value="1"/>
</dbReference>
<protein>
    <recommendedName>
        <fullName evidence="1">KAP NTPase domain-containing protein</fullName>
    </recommendedName>
</protein>
<proteinExistence type="predicted"/>
<name>A0A923IVN4_9SPHI</name>
<comment type="caution">
    <text evidence="2">The sequence shown here is derived from an EMBL/GenBank/DDBJ whole genome shotgun (WGS) entry which is preliminary data.</text>
</comment>
<feature type="domain" description="KAP NTPase" evidence="1">
    <location>
        <begin position="27"/>
        <end position="341"/>
    </location>
</feature>
<sequence length="513" mass="60664">MNEILIDNSSVEIEFTEHLKQTDNKRILFTASFGSGKSFFLTEYFRRNKDYLDITLYPVDYSVSSNEDIFEIIKYDIIDSLFEKYAKVLDLKIEDFSNLLIAQSFLANKIDLMPLVKSIIKSSFIDAEQILGVLEASKNIASQFHNYKKELSGDEKSLLLSYMEGFENKKGSIRENDEITLLINNFLTRIKSKKRGKKFVLIIDDLDRLDPEQIFRLFNIFTAHHDSRKDINKFGFDKIIFVCDLNNLEFMFHHRYGLNSSFDGYIDKFYSHKPFFFNHRSFLKEKVSIYLTKNLENTTEKTFNNNIQETLFGLSSDFFHTMKSLSNKMIDNDLLRARNFQKFKAYALPSKSIRIGHREFSPTKFPLLVMCYLMQQFFPRIEDLINSVHTLSHQYDSNYEVKSNYKSLNWEMLLISYSIPFFIENLEDMNYRHNNDKSYFVSIKNEFDKIIFLEYRVNESLMYDYTSFTFTKAVGNNMTVNNQSTEQPFSKPNPYHIVELALRNCLINEYIQN</sequence>
<organism evidence="2 3">
    <name type="scientific">Pedobacter planticolens</name>
    <dbReference type="NCBI Taxonomy" id="2679964"/>
    <lineage>
        <taxon>Bacteria</taxon>
        <taxon>Pseudomonadati</taxon>
        <taxon>Bacteroidota</taxon>
        <taxon>Sphingobacteriia</taxon>
        <taxon>Sphingobacteriales</taxon>
        <taxon>Sphingobacteriaceae</taxon>
        <taxon>Pedobacter</taxon>
    </lineage>
</organism>
<reference evidence="2" key="1">
    <citation type="submission" date="2019-11" db="EMBL/GenBank/DDBJ databases">
        <title>Description of Pedobacter sp. LMG 31464T.</title>
        <authorList>
            <person name="Carlier A."/>
            <person name="Qi S."/>
            <person name="Vandamme P."/>
        </authorList>
    </citation>
    <scope>NUCLEOTIDE SEQUENCE</scope>
    <source>
        <strain evidence="2">LMG 31464</strain>
    </source>
</reference>
<gene>
    <name evidence="2" type="ORF">GM921_07560</name>
</gene>
<dbReference type="Pfam" id="PF07693">
    <property type="entry name" value="KAP_NTPase"/>
    <property type="match status" value="1"/>
</dbReference>
<dbReference type="RefSeq" id="WP_182921985.1">
    <property type="nucleotide sequence ID" value="NZ_WNXD01000001.1"/>
</dbReference>
<keyword evidence="3" id="KW-1185">Reference proteome</keyword>
<evidence type="ECO:0000313" key="2">
    <source>
        <dbReference type="EMBL" id="MBB2145334.1"/>
    </source>
</evidence>
<evidence type="ECO:0000313" key="3">
    <source>
        <dbReference type="Proteomes" id="UP000601055"/>
    </source>
</evidence>
<dbReference type="AlphaFoldDB" id="A0A923IVN4"/>
<evidence type="ECO:0000259" key="1">
    <source>
        <dbReference type="Pfam" id="PF07693"/>
    </source>
</evidence>
<dbReference type="InterPro" id="IPR011646">
    <property type="entry name" value="KAP_P-loop"/>
</dbReference>
<accession>A0A923IVN4</accession>
<dbReference type="InterPro" id="IPR027417">
    <property type="entry name" value="P-loop_NTPase"/>
</dbReference>